<feature type="compositionally biased region" description="Basic and acidic residues" evidence="6">
    <location>
        <begin position="77"/>
        <end position="100"/>
    </location>
</feature>
<dbReference type="eggNOG" id="KOG1237">
    <property type="taxonomic scope" value="Eukaryota"/>
</dbReference>
<evidence type="ECO:0000256" key="3">
    <source>
        <dbReference type="ARBA" id="ARBA00022692"/>
    </source>
</evidence>
<evidence type="ECO:0000256" key="2">
    <source>
        <dbReference type="ARBA" id="ARBA00005982"/>
    </source>
</evidence>
<feature type="compositionally biased region" description="Basic and acidic residues" evidence="6">
    <location>
        <begin position="152"/>
        <end position="166"/>
    </location>
</feature>
<dbReference type="Gramene" id="LPERR10G00390.1">
    <property type="protein sequence ID" value="LPERR10G00390.1"/>
    <property type="gene ID" value="LPERR10G00390"/>
</dbReference>
<dbReference type="InterPro" id="IPR000109">
    <property type="entry name" value="POT_fam"/>
</dbReference>
<dbReference type="GO" id="GO:0016020">
    <property type="term" value="C:membrane"/>
    <property type="evidence" value="ECO:0007669"/>
    <property type="project" value="UniProtKB-SubCell"/>
</dbReference>
<reference evidence="8" key="3">
    <citation type="submission" date="2015-04" db="UniProtKB">
        <authorList>
            <consortium name="EnsemblPlants"/>
        </authorList>
    </citation>
    <scope>IDENTIFICATION</scope>
</reference>
<keyword evidence="5 7" id="KW-0472">Membrane</keyword>
<proteinExistence type="inferred from homology"/>
<sequence>MAGGGAIIATVEASLSFVAEAAEAGGLQILAVVKMSRAEKGRADLARVSVAARPPARGAAKRGGGVKEEAGTAWLAADRRQRANTERGRRGDTDGKERTYTARKRQRKNTHDTTHTVREILQMTSGRSSKWQWHCRPWAFSETPGTRRTRSPKSDPPRQQAVERKSKGIVASAVGERARGVAVLARRGRRVRRLGFRGRRGPRRKKTSVGILILTVSASLPMFSTSSENGNGHRSVVYLGLYLAALGSGAMKPCTSSFGDDQFDSTDIEELPKKASFFSTVLTWLQDNVGWGVGFTIPDVLMIISFPIFVAGSRVYRFRKLGFSPSKSLCQVIVAALRKCHLQLPENKSLLYELSSSRSATEGSHTIQHTNQFRFLDKAAIVPPPPHQTTLAWSP</sequence>
<dbReference type="AlphaFoldDB" id="A0A0D9XH99"/>
<feature type="transmembrane region" description="Helical" evidence="7">
    <location>
        <begin position="289"/>
        <end position="311"/>
    </location>
</feature>
<dbReference type="HOGENOM" id="CLU_699008_0_0_1"/>
<reference evidence="9" key="2">
    <citation type="submission" date="2013-12" db="EMBL/GenBank/DDBJ databases">
        <authorList>
            <person name="Yu Y."/>
            <person name="Lee S."/>
            <person name="de Baynast K."/>
            <person name="Wissotski M."/>
            <person name="Liu L."/>
            <person name="Talag J."/>
            <person name="Goicoechea J."/>
            <person name="Angelova A."/>
            <person name="Jetty R."/>
            <person name="Kudrna D."/>
            <person name="Golser W."/>
            <person name="Rivera L."/>
            <person name="Zhang J."/>
            <person name="Wing R."/>
        </authorList>
    </citation>
    <scope>NUCLEOTIDE SEQUENCE</scope>
</reference>
<evidence type="ECO:0000313" key="8">
    <source>
        <dbReference type="EnsemblPlants" id="LPERR10G00390.1"/>
    </source>
</evidence>
<dbReference type="InterPro" id="IPR036259">
    <property type="entry name" value="MFS_trans_sf"/>
</dbReference>
<feature type="region of interest" description="Disordered" evidence="6">
    <location>
        <begin position="55"/>
        <end position="115"/>
    </location>
</feature>
<name>A0A0D9XH99_9ORYZ</name>
<evidence type="ECO:0000256" key="5">
    <source>
        <dbReference type="ARBA" id="ARBA00023136"/>
    </source>
</evidence>
<evidence type="ECO:0000256" key="1">
    <source>
        <dbReference type="ARBA" id="ARBA00004141"/>
    </source>
</evidence>
<evidence type="ECO:0000256" key="6">
    <source>
        <dbReference type="SAM" id="MobiDB-lite"/>
    </source>
</evidence>
<dbReference type="Gene3D" id="1.20.1250.20">
    <property type="entry name" value="MFS general substrate transporter like domains"/>
    <property type="match status" value="1"/>
</dbReference>
<evidence type="ECO:0000256" key="7">
    <source>
        <dbReference type="SAM" id="Phobius"/>
    </source>
</evidence>
<protein>
    <submittedName>
        <fullName evidence="8">Uncharacterized protein</fullName>
    </submittedName>
</protein>
<accession>A0A0D9XH99</accession>
<dbReference type="Proteomes" id="UP000032180">
    <property type="component" value="Chromosome 10"/>
</dbReference>
<comment type="similarity">
    <text evidence="2">Belongs to the major facilitator superfamily. Proton-dependent oligopeptide transporter (POT/PTR) (TC 2.A.17) family.</text>
</comment>
<evidence type="ECO:0000256" key="4">
    <source>
        <dbReference type="ARBA" id="ARBA00022989"/>
    </source>
</evidence>
<keyword evidence="4 7" id="KW-1133">Transmembrane helix</keyword>
<feature type="region of interest" description="Disordered" evidence="6">
    <location>
        <begin position="141"/>
        <end position="167"/>
    </location>
</feature>
<dbReference type="Pfam" id="PF00854">
    <property type="entry name" value="PTR2"/>
    <property type="match status" value="1"/>
</dbReference>
<reference evidence="8 9" key="1">
    <citation type="submission" date="2012-08" db="EMBL/GenBank/DDBJ databases">
        <title>Oryza genome evolution.</title>
        <authorList>
            <person name="Wing R.A."/>
        </authorList>
    </citation>
    <scope>NUCLEOTIDE SEQUENCE</scope>
</reference>
<keyword evidence="3 7" id="KW-0812">Transmembrane</keyword>
<comment type="subcellular location">
    <subcellularLocation>
        <location evidence="1">Membrane</location>
        <topology evidence="1">Multi-pass membrane protein</topology>
    </subcellularLocation>
</comment>
<dbReference type="EnsemblPlants" id="LPERR10G00390.1">
    <property type="protein sequence ID" value="LPERR10G00390.1"/>
    <property type="gene ID" value="LPERR10G00390"/>
</dbReference>
<organism evidence="8 9">
    <name type="scientific">Leersia perrieri</name>
    <dbReference type="NCBI Taxonomy" id="77586"/>
    <lineage>
        <taxon>Eukaryota</taxon>
        <taxon>Viridiplantae</taxon>
        <taxon>Streptophyta</taxon>
        <taxon>Embryophyta</taxon>
        <taxon>Tracheophyta</taxon>
        <taxon>Spermatophyta</taxon>
        <taxon>Magnoliopsida</taxon>
        <taxon>Liliopsida</taxon>
        <taxon>Poales</taxon>
        <taxon>Poaceae</taxon>
        <taxon>BOP clade</taxon>
        <taxon>Oryzoideae</taxon>
        <taxon>Oryzeae</taxon>
        <taxon>Oryzinae</taxon>
        <taxon>Leersia</taxon>
    </lineage>
</organism>
<dbReference type="PANTHER" id="PTHR11654">
    <property type="entry name" value="OLIGOPEPTIDE TRANSPORTER-RELATED"/>
    <property type="match status" value="1"/>
</dbReference>
<evidence type="ECO:0000313" key="9">
    <source>
        <dbReference type="Proteomes" id="UP000032180"/>
    </source>
</evidence>
<keyword evidence="9" id="KW-1185">Reference proteome</keyword>
<dbReference type="GO" id="GO:0022857">
    <property type="term" value="F:transmembrane transporter activity"/>
    <property type="evidence" value="ECO:0007669"/>
    <property type="project" value="InterPro"/>
</dbReference>